<accession>A0ABS6M7V0</accession>
<evidence type="ECO:0000256" key="4">
    <source>
        <dbReference type="ARBA" id="ARBA00023136"/>
    </source>
</evidence>
<protein>
    <submittedName>
        <fullName evidence="6">Bile acid:sodium symporter</fullName>
    </submittedName>
</protein>
<evidence type="ECO:0000256" key="1">
    <source>
        <dbReference type="ARBA" id="ARBA00004141"/>
    </source>
</evidence>
<evidence type="ECO:0000256" key="3">
    <source>
        <dbReference type="ARBA" id="ARBA00022989"/>
    </source>
</evidence>
<feature type="transmembrane region" description="Helical" evidence="5">
    <location>
        <begin position="38"/>
        <end position="63"/>
    </location>
</feature>
<dbReference type="RefSeq" id="WP_217333400.1">
    <property type="nucleotide sequence ID" value="NZ_JAHQZT010000001.1"/>
</dbReference>
<dbReference type="InterPro" id="IPR004710">
    <property type="entry name" value="Bilac:Na_transpt"/>
</dbReference>
<keyword evidence="4 5" id="KW-0472">Membrane</keyword>
<gene>
    <name evidence="6" type="ORF">KTN04_01330</name>
</gene>
<keyword evidence="2 5" id="KW-0812">Transmembrane</keyword>
<feature type="transmembrane region" description="Helical" evidence="5">
    <location>
        <begin position="172"/>
        <end position="192"/>
    </location>
</feature>
<organism evidence="6 7">
    <name type="scientific">Marinobacterium weihaiense</name>
    <dbReference type="NCBI Taxonomy" id="2851016"/>
    <lineage>
        <taxon>Bacteria</taxon>
        <taxon>Pseudomonadati</taxon>
        <taxon>Pseudomonadota</taxon>
        <taxon>Gammaproteobacteria</taxon>
        <taxon>Oceanospirillales</taxon>
        <taxon>Oceanospirillaceae</taxon>
        <taxon>Marinobacterium</taxon>
    </lineage>
</organism>
<feature type="transmembrane region" description="Helical" evidence="5">
    <location>
        <begin position="232"/>
        <end position="254"/>
    </location>
</feature>
<dbReference type="PANTHER" id="PTHR10361">
    <property type="entry name" value="SODIUM-BILE ACID COTRANSPORTER"/>
    <property type="match status" value="1"/>
</dbReference>
<feature type="transmembrane region" description="Helical" evidence="5">
    <location>
        <begin position="198"/>
        <end position="220"/>
    </location>
</feature>
<comment type="subcellular location">
    <subcellularLocation>
        <location evidence="1">Membrane</location>
        <topology evidence="1">Multi-pass membrane protein</topology>
    </subcellularLocation>
</comment>
<evidence type="ECO:0000313" key="7">
    <source>
        <dbReference type="Proteomes" id="UP000755551"/>
    </source>
</evidence>
<evidence type="ECO:0000313" key="6">
    <source>
        <dbReference type="EMBL" id="MBV0931984.1"/>
    </source>
</evidence>
<reference evidence="6 7" key="1">
    <citation type="submission" date="2021-06" db="EMBL/GenBank/DDBJ databases">
        <title>Bacterium isolated from marine sediment.</title>
        <authorList>
            <person name="Zhu K.-L."/>
            <person name="Du Z.-J."/>
            <person name="Liang Q.-Y."/>
        </authorList>
    </citation>
    <scope>NUCLEOTIDE SEQUENCE [LARGE SCALE GENOMIC DNA]</scope>
    <source>
        <strain evidence="6 7">A346</strain>
    </source>
</reference>
<sequence length="295" mass="31522">MQASYMTQWILPLALFSIMLGVGMTLERSHFVRLWQQPRALLAGVAGQLLVLPLLGLMVLSWVSLPPALAVGMMILTFAPGGATSNMLTLLARGDTALSISLTAVTSFITPFTLPVLTLWALQYQGLGADIGRFPVLPTIAKVVLVTLVPVMVGMTIAAWRPQLCKRMLKPVKIGALVFMILIVTAIVRANWDGLPSMLAQVGPVALALSCLALAFGYGLAWLSGVCHEQRITLAIEVGIQNAGTALLVTGGLLQNAEMSASALIYGVLMQLPAAMILLARNRSVWMRPLRAQQG</sequence>
<feature type="transmembrane region" description="Helical" evidence="5">
    <location>
        <begin position="6"/>
        <end position="26"/>
    </location>
</feature>
<dbReference type="PANTHER" id="PTHR10361:SF24">
    <property type="entry name" value="P3 PROTEIN"/>
    <property type="match status" value="1"/>
</dbReference>
<dbReference type="InterPro" id="IPR002657">
    <property type="entry name" value="BilAc:Na_symport/Acr3"/>
</dbReference>
<dbReference type="Proteomes" id="UP000755551">
    <property type="component" value="Unassembled WGS sequence"/>
</dbReference>
<keyword evidence="3 5" id="KW-1133">Transmembrane helix</keyword>
<dbReference type="EMBL" id="JAHQZT010000001">
    <property type="protein sequence ID" value="MBV0931984.1"/>
    <property type="molecule type" value="Genomic_DNA"/>
</dbReference>
<keyword evidence="7" id="KW-1185">Reference proteome</keyword>
<proteinExistence type="predicted"/>
<feature type="transmembrane region" description="Helical" evidence="5">
    <location>
        <begin position="98"/>
        <end position="120"/>
    </location>
</feature>
<feature type="transmembrane region" description="Helical" evidence="5">
    <location>
        <begin position="69"/>
        <end position="91"/>
    </location>
</feature>
<feature type="transmembrane region" description="Helical" evidence="5">
    <location>
        <begin position="140"/>
        <end position="160"/>
    </location>
</feature>
<feature type="transmembrane region" description="Helical" evidence="5">
    <location>
        <begin position="260"/>
        <end position="280"/>
    </location>
</feature>
<evidence type="ECO:0000256" key="2">
    <source>
        <dbReference type="ARBA" id="ARBA00022692"/>
    </source>
</evidence>
<comment type="caution">
    <text evidence="6">The sequence shown here is derived from an EMBL/GenBank/DDBJ whole genome shotgun (WGS) entry which is preliminary data.</text>
</comment>
<dbReference type="Pfam" id="PF01758">
    <property type="entry name" value="SBF"/>
    <property type="match status" value="1"/>
</dbReference>
<evidence type="ECO:0000256" key="5">
    <source>
        <dbReference type="SAM" id="Phobius"/>
    </source>
</evidence>
<name>A0ABS6M7V0_9GAMM</name>